<keyword evidence="1" id="KW-1133">Transmembrane helix</keyword>
<reference evidence="2 3" key="1">
    <citation type="submission" date="2019-12" db="EMBL/GenBank/DDBJ databases">
        <title>Genomic-based taxomic classification of the family Erythrobacteraceae.</title>
        <authorList>
            <person name="Xu L."/>
        </authorList>
    </citation>
    <scope>NUCLEOTIDE SEQUENCE [LARGE SCALE GENOMIC DNA]</scope>
    <source>
        <strain evidence="2 3">JCM 17802</strain>
    </source>
</reference>
<organism evidence="2 3">
    <name type="scientific">Pontixanthobacter gangjinensis</name>
    <dbReference type="NCBI Taxonomy" id="1028742"/>
    <lineage>
        <taxon>Bacteria</taxon>
        <taxon>Pseudomonadati</taxon>
        <taxon>Pseudomonadota</taxon>
        <taxon>Alphaproteobacteria</taxon>
        <taxon>Sphingomonadales</taxon>
        <taxon>Erythrobacteraceae</taxon>
        <taxon>Pontixanthobacter</taxon>
    </lineage>
</organism>
<gene>
    <name evidence="2" type="ORF">GRI36_10215</name>
</gene>
<evidence type="ECO:0000313" key="3">
    <source>
        <dbReference type="Proteomes" id="UP000468943"/>
    </source>
</evidence>
<dbReference type="RefSeq" id="WP_202392157.1">
    <property type="nucleotide sequence ID" value="NZ_WTYS01000001.1"/>
</dbReference>
<dbReference type="AlphaFoldDB" id="A0A6I4SQC2"/>
<evidence type="ECO:0000256" key="1">
    <source>
        <dbReference type="SAM" id="Phobius"/>
    </source>
</evidence>
<name>A0A6I4SQC2_9SPHN</name>
<feature type="transmembrane region" description="Helical" evidence="1">
    <location>
        <begin position="20"/>
        <end position="49"/>
    </location>
</feature>
<dbReference type="EMBL" id="WTYS01000001">
    <property type="protein sequence ID" value="MXO57256.1"/>
    <property type="molecule type" value="Genomic_DNA"/>
</dbReference>
<proteinExistence type="predicted"/>
<accession>A0A6I4SQC2</accession>
<sequence length="51" mass="5071">MIKFDAGAEGPAADATTAVGIALAGLFLTPLLFSLSIGSLPATIIVSWIPA</sequence>
<protein>
    <submittedName>
        <fullName evidence="2">Uncharacterized protein</fullName>
    </submittedName>
</protein>
<keyword evidence="1" id="KW-0472">Membrane</keyword>
<comment type="caution">
    <text evidence="2">The sequence shown here is derived from an EMBL/GenBank/DDBJ whole genome shotgun (WGS) entry which is preliminary data.</text>
</comment>
<keyword evidence="3" id="KW-1185">Reference proteome</keyword>
<keyword evidence="1" id="KW-0812">Transmembrane</keyword>
<dbReference type="Proteomes" id="UP000468943">
    <property type="component" value="Unassembled WGS sequence"/>
</dbReference>
<evidence type="ECO:0000313" key="2">
    <source>
        <dbReference type="EMBL" id="MXO57256.1"/>
    </source>
</evidence>